<evidence type="ECO:0000256" key="2">
    <source>
        <dbReference type="SAM" id="MobiDB-lite"/>
    </source>
</evidence>
<keyword evidence="1" id="KW-0175">Coiled coil</keyword>
<dbReference type="AlphaFoldDB" id="A0A0S4UXD6"/>
<organism evidence="3">
    <name type="scientific">Ralstonia solanacearum</name>
    <name type="common">Pseudomonas solanacearum</name>
    <dbReference type="NCBI Taxonomy" id="305"/>
    <lineage>
        <taxon>Bacteria</taxon>
        <taxon>Pseudomonadati</taxon>
        <taxon>Pseudomonadota</taxon>
        <taxon>Betaproteobacteria</taxon>
        <taxon>Burkholderiales</taxon>
        <taxon>Burkholderiaceae</taxon>
        <taxon>Ralstonia</taxon>
        <taxon>Ralstonia solanacearum species complex</taxon>
    </lineage>
</organism>
<feature type="compositionally biased region" description="Pro residues" evidence="2">
    <location>
        <begin position="133"/>
        <end position="142"/>
    </location>
</feature>
<feature type="compositionally biased region" description="Low complexity" evidence="2">
    <location>
        <begin position="712"/>
        <end position="747"/>
    </location>
</feature>
<dbReference type="EMBL" id="LN899824">
    <property type="protein sequence ID" value="CUV26863.1"/>
    <property type="molecule type" value="Genomic_DNA"/>
</dbReference>
<protein>
    <submittedName>
        <fullName evidence="3">Uncharacterized protein</fullName>
    </submittedName>
</protein>
<sequence length="924" mass="95529">MSDVKIHVGAEIDSADIDKQIAKLTQQINRLGASVAQANKVKFNPVDRATLADLQKVQAAFESLKRLSPNLAADLRRTGQGNSHFADLDLLRLSNIPAVASARAWGLFTKSVVNTPWAGSVQQSTAGGTGGRPPAPPSPPSSPGASWGWGGAGRRIVGAGLNAAGPVGQALNGGISAGMSAGVMAGVGGFVGMLGAALVGKAVGAVKEKIGAAQDDAIGYDVLKRTLGDVNVSFDVLKSSLHAASDAIDVNYDEVRKMGTEFAKVSGISGDMAKTLAEEVRVGGTFGRSFGVDPGQSNAFFAQMRQFGVTRNPDDSRKLALDIGEAIGKSGAFSKSDEILQAISSYTTQQTRLGLTAANSTGYAGMLAGLVGSHTPGLDPQGAANLLARVNSAIANGGAAGEAGQNFLYMALGKKLGLNPVAARLEMEQGAFGSGAGTFGPNSMFARWATQNGVSIPGAASSGATNLEMTLQSLRQNYANPWLRLDAMHNLLGTNLSQAMALDSIGPEKLGGLQRMLAASGVDLTKMSGTGISALAQVSTGDRGVLNAQAKALWSQLTPDEAKRLDAAGKGSDEELRKALIELTAKHGQEETEGEKTRQSLNDINKSTQDVAAKLVGPINTMRDTLLYAFGDRGRMTAADMHKAVVDAQRQEVNDRYGARVKKAQASASMSVDEYGRTLPGQEAAMKAAQDEMAAAKLERDKALREIDAGETPATASTNASNTAPLPAWASSGSTAAASPGAATRRATNPGNIRYGDFARRYGAIGQDGSGFAVFPDAATGTAAMQALLRSYGERGLNTVGGVVGRWAPPSENDTSSYAKAVAKRLGVGVDAKMDMRNPAVIEALSREMAKQEGNASAYQPRSMYSTPMPEGASSTAQQSPQQFAFSHEIVLRDTKGQQIAPASVVSTKVGVPSPFGGVGGGIN</sequence>
<proteinExistence type="predicted"/>
<feature type="compositionally biased region" description="Polar residues" evidence="2">
    <location>
        <begin position="854"/>
        <end position="866"/>
    </location>
</feature>
<evidence type="ECO:0000256" key="1">
    <source>
        <dbReference type="SAM" id="Coils"/>
    </source>
</evidence>
<name>A0A0S4UXD6_RALSL</name>
<feature type="coiled-coil region" evidence="1">
    <location>
        <begin position="679"/>
        <end position="706"/>
    </location>
</feature>
<reference evidence="3" key="1">
    <citation type="submission" date="2015-10" db="EMBL/GenBank/DDBJ databases">
        <authorList>
            <person name="Gilbert D.G."/>
        </authorList>
    </citation>
    <scope>NUCLEOTIDE SEQUENCE</scope>
    <source>
        <strain evidence="3">Phyl III-seqv23</strain>
    </source>
</reference>
<feature type="region of interest" description="Disordered" evidence="2">
    <location>
        <begin position="710"/>
        <end position="750"/>
    </location>
</feature>
<gene>
    <name evidence="3" type="ORF">RUN1985_v1_10061</name>
</gene>
<feature type="region of interest" description="Disordered" evidence="2">
    <location>
        <begin position="854"/>
        <end position="878"/>
    </location>
</feature>
<evidence type="ECO:0000313" key="3">
    <source>
        <dbReference type="EMBL" id="CUV26863.1"/>
    </source>
</evidence>
<feature type="region of interest" description="Disordered" evidence="2">
    <location>
        <begin position="120"/>
        <end position="149"/>
    </location>
</feature>
<accession>A0A0S4UXD6</accession>